<name>A0AAX4NYH1_9CHLO</name>
<dbReference type="GO" id="GO:0016747">
    <property type="term" value="F:acyltransferase activity, transferring groups other than amino-acyl groups"/>
    <property type="evidence" value="ECO:0007669"/>
    <property type="project" value="InterPro"/>
</dbReference>
<dbReference type="InterPro" id="IPR000182">
    <property type="entry name" value="GNAT_dom"/>
</dbReference>
<feature type="region of interest" description="Disordered" evidence="1">
    <location>
        <begin position="1"/>
        <end position="22"/>
    </location>
</feature>
<feature type="domain" description="N-acetyltransferase" evidence="2">
    <location>
        <begin position="96"/>
        <end position="243"/>
    </location>
</feature>
<dbReference type="Proteomes" id="UP001472866">
    <property type="component" value="Chromosome 01"/>
</dbReference>
<protein>
    <submittedName>
        <fullName evidence="3">N-acetyltransferase domain-containing protein</fullName>
    </submittedName>
</protein>
<accession>A0AAX4NYH1</accession>
<evidence type="ECO:0000259" key="2">
    <source>
        <dbReference type="PROSITE" id="PS51186"/>
    </source>
</evidence>
<sequence>MPARRATAVARETDTARSEDLATTTGRGVLEEKRQVLARTEAATAPVFDGTLRFHVRPAGNLSEVYQVASLRAECYYEDRPFTRFVSNFKNEYARAEFRRLKAQSAATCLVCVDLENSSGDGNVIGSIDVTELALVKSKVHVPGREELVAGQEDSAFNSYVSNFCIRKDCRRLGLGSMLLASASRVHPAQDGLLAHNLYAHVNWDNSGARSFYQKHGFNRVTVLQEMELIHFQVDCSSGVSEA</sequence>
<dbReference type="PANTHER" id="PTHR47426:SF3">
    <property type="entry name" value="GCN5-RELATED N-ACETYLTRANSFERASE 6, CHLOROPLASTIC"/>
    <property type="match status" value="1"/>
</dbReference>
<evidence type="ECO:0000313" key="4">
    <source>
        <dbReference type="Proteomes" id="UP001472866"/>
    </source>
</evidence>
<proteinExistence type="predicted"/>
<dbReference type="PROSITE" id="PS51186">
    <property type="entry name" value="GNAT"/>
    <property type="match status" value="1"/>
</dbReference>
<dbReference type="InterPro" id="IPR016181">
    <property type="entry name" value="Acyl_CoA_acyltransferase"/>
</dbReference>
<dbReference type="EMBL" id="CP151501">
    <property type="protein sequence ID" value="WZN59137.1"/>
    <property type="molecule type" value="Genomic_DNA"/>
</dbReference>
<organism evidence="3 4">
    <name type="scientific">Chloropicon roscoffensis</name>
    <dbReference type="NCBI Taxonomy" id="1461544"/>
    <lineage>
        <taxon>Eukaryota</taxon>
        <taxon>Viridiplantae</taxon>
        <taxon>Chlorophyta</taxon>
        <taxon>Chloropicophyceae</taxon>
        <taxon>Chloropicales</taxon>
        <taxon>Chloropicaceae</taxon>
        <taxon>Chloropicon</taxon>
    </lineage>
</organism>
<feature type="compositionally biased region" description="Basic and acidic residues" evidence="1">
    <location>
        <begin position="11"/>
        <end position="20"/>
    </location>
</feature>
<dbReference type="PANTHER" id="PTHR47426">
    <property type="entry name" value="ACYL-COA N-ACYLTRANSFERASES (NAT) SUPERFAMILY PROTEIN"/>
    <property type="match status" value="1"/>
</dbReference>
<evidence type="ECO:0000256" key="1">
    <source>
        <dbReference type="SAM" id="MobiDB-lite"/>
    </source>
</evidence>
<dbReference type="AlphaFoldDB" id="A0AAX4NYH1"/>
<dbReference type="Pfam" id="PF00583">
    <property type="entry name" value="Acetyltransf_1"/>
    <property type="match status" value="1"/>
</dbReference>
<evidence type="ECO:0000313" key="3">
    <source>
        <dbReference type="EMBL" id="WZN59137.1"/>
    </source>
</evidence>
<dbReference type="Gene3D" id="3.40.630.30">
    <property type="match status" value="1"/>
</dbReference>
<gene>
    <name evidence="3" type="ORF">HKI87_01g06620</name>
</gene>
<keyword evidence="4" id="KW-1185">Reference proteome</keyword>
<reference evidence="3 4" key="1">
    <citation type="submission" date="2024-03" db="EMBL/GenBank/DDBJ databases">
        <title>Complete genome sequence of the green alga Chloropicon roscoffensis RCC1871.</title>
        <authorList>
            <person name="Lemieux C."/>
            <person name="Pombert J.-F."/>
            <person name="Otis C."/>
            <person name="Turmel M."/>
        </authorList>
    </citation>
    <scope>NUCLEOTIDE SEQUENCE [LARGE SCALE GENOMIC DNA]</scope>
    <source>
        <strain evidence="3 4">RCC1871</strain>
    </source>
</reference>
<dbReference type="SUPFAM" id="SSF55729">
    <property type="entry name" value="Acyl-CoA N-acyltransferases (Nat)"/>
    <property type="match status" value="1"/>
</dbReference>